<protein>
    <submittedName>
        <fullName evidence="1">Uncharacterized protein</fullName>
    </submittedName>
</protein>
<dbReference type="AlphaFoldDB" id="A0A0D6AYL8"/>
<gene>
    <name evidence="1" type="ORF">NHU_00677</name>
</gene>
<sequence>MDAREQAEGEKRVRDLLVEPLLRRGLVKPGAMTKAQFEEMLADLAKRLAYMSGPNLAALEEMAAAQPGGKDRDRFPISNAILKAAAQIQPPADDASPLIRAVFAHTVGRQALAEGWAPELLDDLRHNRRWPRSYALGQIRQAAGEALRRHAHLASAGPGQLSPAEAAWLRDREARLAHCRSIADLAGASA</sequence>
<accession>A0A0D6AYL8</accession>
<organism evidence="1 2">
    <name type="scientific">Rhodovulum sulfidophilum</name>
    <name type="common">Rhodobacter sulfidophilus</name>
    <dbReference type="NCBI Taxonomy" id="35806"/>
    <lineage>
        <taxon>Bacteria</taxon>
        <taxon>Pseudomonadati</taxon>
        <taxon>Pseudomonadota</taxon>
        <taxon>Alphaproteobacteria</taxon>
        <taxon>Rhodobacterales</taxon>
        <taxon>Paracoccaceae</taxon>
        <taxon>Rhodovulum</taxon>
    </lineage>
</organism>
<evidence type="ECO:0000313" key="2">
    <source>
        <dbReference type="Proteomes" id="UP000064912"/>
    </source>
</evidence>
<dbReference type="PATRIC" id="fig|35806.4.peg.693"/>
<name>A0A0D6AYL8_RHOSU</name>
<proteinExistence type="predicted"/>
<evidence type="ECO:0000313" key="1">
    <source>
        <dbReference type="EMBL" id="BAQ67846.1"/>
    </source>
</evidence>
<reference evidence="1 2" key="1">
    <citation type="submission" date="2015-02" db="EMBL/GenBank/DDBJ databases">
        <title>Genome sequene of Rhodovulum sulfidophilum DSM 2351.</title>
        <authorList>
            <person name="Nagao N."/>
        </authorList>
    </citation>
    <scope>NUCLEOTIDE SEQUENCE [LARGE SCALE GENOMIC DNA]</scope>
    <source>
        <strain evidence="1 2">DSM 2351</strain>
    </source>
</reference>
<dbReference type="eggNOG" id="ENOG503033M">
    <property type="taxonomic scope" value="Bacteria"/>
</dbReference>
<dbReference type="Proteomes" id="UP000064912">
    <property type="component" value="Chromosome"/>
</dbReference>
<dbReference type="KEGG" id="rsu:NHU_00677"/>
<dbReference type="EMBL" id="AP014800">
    <property type="protein sequence ID" value="BAQ67846.1"/>
    <property type="molecule type" value="Genomic_DNA"/>
</dbReference>